<feature type="region of interest" description="Disordered" evidence="1">
    <location>
        <begin position="33"/>
        <end position="54"/>
    </location>
</feature>
<evidence type="ECO:0008006" key="5">
    <source>
        <dbReference type="Google" id="ProtNLM"/>
    </source>
</evidence>
<evidence type="ECO:0000256" key="1">
    <source>
        <dbReference type="SAM" id="MobiDB-lite"/>
    </source>
</evidence>
<evidence type="ECO:0000256" key="2">
    <source>
        <dbReference type="SAM" id="SignalP"/>
    </source>
</evidence>
<evidence type="ECO:0000313" key="3">
    <source>
        <dbReference type="EMBL" id="MBC3789524.1"/>
    </source>
</evidence>
<feature type="signal peptide" evidence="2">
    <location>
        <begin position="1"/>
        <end position="20"/>
    </location>
</feature>
<feature type="chain" id="PRO_5046855023" description="P pilus assembly/Cpx signaling pathway, periplasmic inhibitor/zinc-resistance associated protein" evidence="2">
    <location>
        <begin position="21"/>
        <end position="166"/>
    </location>
</feature>
<accession>A0ABR6VZ08</accession>
<feature type="region of interest" description="Disordered" evidence="1">
    <location>
        <begin position="146"/>
        <end position="166"/>
    </location>
</feature>
<organism evidence="3 4">
    <name type="scientific">Spirosoma utsteinense</name>
    <dbReference type="NCBI Taxonomy" id="2585773"/>
    <lineage>
        <taxon>Bacteria</taxon>
        <taxon>Pseudomonadati</taxon>
        <taxon>Bacteroidota</taxon>
        <taxon>Cytophagia</taxon>
        <taxon>Cytophagales</taxon>
        <taxon>Cytophagaceae</taxon>
        <taxon>Spirosoma</taxon>
    </lineage>
</organism>
<keyword evidence="4" id="KW-1185">Reference proteome</keyword>
<feature type="compositionally biased region" description="Low complexity" evidence="1">
    <location>
        <begin position="41"/>
        <end position="54"/>
    </location>
</feature>
<dbReference type="EMBL" id="VFIA01000001">
    <property type="protein sequence ID" value="MBC3789524.1"/>
    <property type="molecule type" value="Genomic_DNA"/>
</dbReference>
<comment type="caution">
    <text evidence="3">The sequence shown here is derived from an EMBL/GenBank/DDBJ whole genome shotgun (WGS) entry which is preliminary data.</text>
</comment>
<protein>
    <recommendedName>
        <fullName evidence="5">P pilus assembly/Cpx signaling pathway, periplasmic inhibitor/zinc-resistance associated protein</fullName>
    </recommendedName>
</protein>
<gene>
    <name evidence="3" type="ORF">FH603_4</name>
</gene>
<proteinExistence type="predicted"/>
<sequence>MKRAHLIFVFSLLASVTSYGQYGGQYGGGMGGRQGMGGGQFSQPSGGSRSSAFSNMPGVLAERETKWLRDSLSLTKEQTKSVKKVNNEFAKQQQEAIKDIVGTSTERPSPQTMDQIRETMLMINEEKEDNLKPILTPEQWKLYKSKKESMRKSTGGFQPKVATKVP</sequence>
<dbReference type="Proteomes" id="UP000700732">
    <property type="component" value="Unassembled WGS sequence"/>
</dbReference>
<keyword evidence="2" id="KW-0732">Signal</keyword>
<dbReference type="RefSeq" id="WP_186734771.1">
    <property type="nucleotide sequence ID" value="NZ_VFIA01000001.1"/>
</dbReference>
<evidence type="ECO:0000313" key="4">
    <source>
        <dbReference type="Proteomes" id="UP000700732"/>
    </source>
</evidence>
<name>A0ABR6VZ08_9BACT</name>
<reference evidence="3 4" key="1">
    <citation type="submission" date="2019-06" db="EMBL/GenBank/DDBJ databases">
        <title>Spirosoma utsteinense sp. nov. isolated from Antarctic ice-free soils.</title>
        <authorList>
            <person name="Tahon G."/>
        </authorList>
    </citation>
    <scope>NUCLEOTIDE SEQUENCE [LARGE SCALE GENOMIC DNA]</scope>
    <source>
        <strain evidence="3 4">LMG 31447</strain>
    </source>
</reference>